<dbReference type="EMBL" id="BSYO01000026">
    <property type="protein sequence ID" value="GMH23678.1"/>
    <property type="molecule type" value="Genomic_DNA"/>
</dbReference>
<dbReference type="GO" id="GO:0055085">
    <property type="term" value="P:transmembrane transport"/>
    <property type="evidence" value="ECO:0007669"/>
    <property type="project" value="InterPro"/>
</dbReference>
<name>A0AAD3T6G4_NEPGR</name>
<sequence>MGIVGDVEPATMNNDGVLNDEDDESPAEEVRLTVGNTDNLTLPVWTFKMWFFGILFCRLLSFLNQFFSYRTEPLVITQIVVVTDRPYHGLHVNGVGIRLGRAAEEVRGGDGPYVLARYSRPGVDFLEREKGVEMFWVEKSGKNRDEISIYQLLTKIFAMCRDVNGGRAAEKTERYCMAMKVVAPVTLLWIKMSSNQRVNGRGTAVERVAAEKTETYYMAMKVVAQVTLLWIKMSSNRHANG</sequence>
<dbReference type="AlphaFoldDB" id="A0AAD3T6G4"/>
<proteinExistence type="predicted"/>
<comment type="caution">
    <text evidence="1">The sequence shown here is derived from an EMBL/GenBank/DDBJ whole genome shotgun (WGS) entry which is preliminary data.</text>
</comment>
<evidence type="ECO:0000313" key="2">
    <source>
        <dbReference type="Proteomes" id="UP001279734"/>
    </source>
</evidence>
<keyword evidence="2" id="KW-1185">Reference proteome</keyword>
<accession>A0AAD3T6G4</accession>
<dbReference type="PANTHER" id="PTHR22601">
    <property type="entry name" value="ISP4 LIKE PROTEIN"/>
    <property type="match status" value="1"/>
</dbReference>
<evidence type="ECO:0000313" key="1">
    <source>
        <dbReference type="EMBL" id="GMH23678.1"/>
    </source>
</evidence>
<reference evidence="1" key="1">
    <citation type="submission" date="2023-05" db="EMBL/GenBank/DDBJ databases">
        <title>Nepenthes gracilis genome sequencing.</title>
        <authorList>
            <person name="Fukushima K."/>
        </authorList>
    </citation>
    <scope>NUCLEOTIDE SEQUENCE</scope>
    <source>
        <strain evidence="1">SING2019-196</strain>
    </source>
</reference>
<gene>
    <name evidence="1" type="ORF">Nepgr_025521</name>
</gene>
<dbReference type="Proteomes" id="UP001279734">
    <property type="component" value="Unassembled WGS sequence"/>
</dbReference>
<dbReference type="InterPro" id="IPR004648">
    <property type="entry name" value="Oligpept_transpt"/>
</dbReference>
<protein>
    <submittedName>
        <fullName evidence="1">Uncharacterized protein</fullName>
    </submittedName>
</protein>
<organism evidence="1 2">
    <name type="scientific">Nepenthes gracilis</name>
    <name type="common">Slender pitcher plant</name>
    <dbReference type="NCBI Taxonomy" id="150966"/>
    <lineage>
        <taxon>Eukaryota</taxon>
        <taxon>Viridiplantae</taxon>
        <taxon>Streptophyta</taxon>
        <taxon>Embryophyta</taxon>
        <taxon>Tracheophyta</taxon>
        <taxon>Spermatophyta</taxon>
        <taxon>Magnoliopsida</taxon>
        <taxon>eudicotyledons</taxon>
        <taxon>Gunneridae</taxon>
        <taxon>Pentapetalae</taxon>
        <taxon>Caryophyllales</taxon>
        <taxon>Nepenthaceae</taxon>
        <taxon>Nepenthes</taxon>
    </lineage>
</organism>